<dbReference type="SUPFAM" id="SSF102735">
    <property type="entry name" value="Trigger factor ribosome-binding domain"/>
    <property type="match status" value="1"/>
</dbReference>
<dbReference type="PANTHER" id="PTHR30560">
    <property type="entry name" value="TRIGGER FACTOR CHAPERONE AND PEPTIDYL-PROLYL CIS/TRANS ISOMERASE"/>
    <property type="match status" value="1"/>
</dbReference>
<dbReference type="Pfam" id="PF05697">
    <property type="entry name" value="Trigger_N"/>
    <property type="match status" value="1"/>
</dbReference>
<evidence type="ECO:0000256" key="1">
    <source>
        <dbReference type="ARBA" id="ARBA00000971"/>
    </source>
</evidence>
<dbReference type="PANTHER" id="PTHR30560:SF3">
    <property type="entry name" value="TRIGGER FACTOR-LIKE PROTEIN TIG, CHLOROPLASTIC"/>
    <property type="match status" value="1"/>
</dbReference>
<comment type="similarity">
    <text evidence="2 11 13">Belongs to the FKBP-type PPIase family. Tig subfamily.</text>
</comment>
<comment type="caution">
    <text evidence="15">The sequence shown here is derived from an EMBL/GenBank/DDBJ whole genome shotgun (WGS) entry which is preliminary data.</text>
</comment>
<dbReference type="InterPro" id="IPR008880">
    <property type="entry name" value="Trigger_fac_C"/>
</dbReference>
<dbReference type="InterPro" id="IPR046357">
    <property type="entry name" value="PPIase_dom_sf"/>
</dbReference>
<dbReference type="EMBL" id="JABVED010000012">
    <property type="protein sequence ID" value="MBC6449753.1"/>
    <property type="molecule type" value="Genomic_DNA"/>
</dbReference>
<dbReference type="Gene3D" id="3.10.50.40">
    <property type="match status" value="1"/>
</dbReference>
<comment type="subcellular location">
    <subcellularLocation>
        <location evidence="11">Cytoplasm</location>
    </subcellularLocation>
    <text evidence="11">About half TF is bound to the ribosome near the polypeptide exit tunnel while the other half is free in the cytoplasm.</text>
</comment>
<dbReference type="InterPro" id="IPR027304">
    <property type="entry name" value="Trigger_fact/SurA_dom_sf"/>
</dbReference>
<dbReference type="Gene3D" id="1.10.3120.10">
    <property type="entry name" value="Trigger factor, C-terminal domain"/>
    <property type="match status" value="1"/>
</dbReference>
<dbReference type="InterPro" id="IPR036611">
    <property type="entry name" value="Trigger_fac_ribosome-bd_sf"/>
</dbReference>
<dbReference type="Proteomes" id="UP000734823">
    <property type="component" value="Unassembled WGS sequence"/>
</dbReference>
<evidence type="ECO:0000259" key="14">
    <source>
        <dbReference type="PROSITE" id="PS50059"/>
    </source>
</evidence>
<dbReference type="RefSeq" id="WP_187222783.1">
    <property type="nucleotide sequence ID" value="NZ_JABVED010000012.1"/>
</dbReference>
<keyword evidence="6 11" id="KW-0697">Rotamase</keyword>
<evidence type="ECO:0000313" key="15">
    <source>
        <dbReference type="EMBL" id="MBC6449753.1"/>
    </source>
</evidence>
<dbReference type="PIRSF" id="PIRSF003095">
    <property type="entry name" value="Trigger_factor"/>
    <property type="match status" value="1"/>
</dbReference>
<evidence type="ECO:0000256" key="2">
    <source>
        <dbReference type="ARBA" id="ARBA00005464"/>
    </source>
</evidence>
<name>A0ABR7LB77_9PSEU</name>
<comment type="function">
    <text evidence="11">Involved in protein export. Acts as a chaperone by maintaining the newly synthesized protein in an open conformation. Functions as a peptidyl-prolyl cis-trans isomerase.</text>
</comment>
<dbReference type="PROSITE" id="PS50059">
    <property type="entry name" value="FKBP_PPIASE"/>
    <property type="match status" value="1"/>
</dbReference>
<dbReference type="NCBIfam" id="TIGR00115">
    <property type="entry name" value="tig"/>
    <property type="match status" value="1"/>
</dbReference>
<accession>A0ABR7LB77</accession>
<dbReference type="InterPro" id="IPR005215">
    <property type="entry name" value="Trig_fac"/>
</dbReference>
<reference evidence="15 16" key="1">
    <citation type="submission" date="2020-06" db="EMBL/GenBank/DDBJ databases">
        <title>Actinokineospora xiongansis sp. nov., isolated from soil of Baiyangdian.</title>
        <authorList>
            <person name="Zhang X."/>
        </authorList>
    </citation>
    <scope>NUCLEOTIDE SEQUENCE [LARGE SCALE GENOMIC DNA]</scope>
    <source>
        <strain evidence="15 16">HBU206404</strain>
    </source>
</reference>
<evidence type="ECO:0000256" key="5">
    <source>
        <dbReference type="ARBA" id="ARBA00022618"/>
    </source>
</evidence>
<dbReference type="InterPro" id="IPR001179">
    <property type="entry name" value="PPIase_FKBP_dom"/>
</dbReference>
<evidence type="ECO:0000256" key="4">
    <source>
        <dbReference type="ARBA" id="ARBA00016902"/>
    </source>
</evidence>
<dbReference type="InterPro" id="IPR037041">
    <property type="entry name" value="Trigger_fac_C_sf"/>
</dbReference>
<comment type="catalytic activity">
    <reaction evidence="1 11 12">
        <text>[protein]-peptidylproline (omega=180) = [protein]-peptidylproline (omega=0)</text>
        <dbReference type="Rhea" id="RHEA:16237"/>
        <dbReference type="Rhea" id="RHEA-COMP:10747"/>
        <dbReference type="Rhea" id="RHEA-COMP:10748"/>
        <dbReference type="ChEBI" id="CHEBI:83833"/>
        <dbReference type="ChEBI" id="CHEBI:83834"/>
        <dbReference type="EC" id="5.2.1.8"/>
    </reaction>
</comment>
<keyword evidence="9 11" id="KW-0131">Cell cycle</keyword>
<keyword evidence="11" id="KW-0963">Cytoplasm</keyword>
<dbReference type="HAMAP" id="MF_00303">
    <property type="entry name" value="Trigger_factor_Tig"/>
    <property type="match status" value="1"/>
</dbReference>
<feature type="domain" description="PPIase FKBP-type" evidence="14">
    <location>
        <begin position="162"/>
        <end position="215"/>
    </location>
</feature>
<gene>
    <name evidence="11" type="primary">tig</name>
    <name evidence="15" type="ORF">GPZ80_21550</name>
</gene>
<dbReference type="EC" id="5.2.1.8" evidence="3 11"/>
<evidence type="ECO:0000256" key="9">
    <source>
        <dbReference type="ARBA" id="ARBA00023306"/>
    </source>
</evidence>
<evidence type="ECO:0000256" key="7">
    <source>
        <dbReference type="ARBA" id="ARBA00023186"/>
    </source>
</evidence>
<dbReference type="GO" id="GO:0003755">
    <property type="term" value="F:peptidyl-prolyl cis-trans isomerase activity"/>
    <property type="evidence" value="ECO:0007669"/>
    <property type="project" value="UniProtKB-EC"/>
</dbReference>
<evidence type="ECO:0000256" key="12">
    <source>
        <dbReference type="PROSITE-ProRule" id="PRU00277"/>
    </source>
</evidence>
<dbReference type="Gene3D" id="3.30.70.1050">
    <property type="entry name" value="Trigger factor ribosome-binding domain"/>
    <property type="match status" value="1"/>
</dbReference>
<sequence length="452" mass="49423">MKSTVEHLSPTRVRINVEVPFDELKPNFDRAYRKLASQVRIPGFRPGKAPARVIESRIGRAPILDEVVNEAIPAKYMEALTAGEVKALGQPDIEVTKLEDGDHLAFTAEVDVRPDLTIPAFGEFAVTVDDLELADSEVDEQLDELRARFGTLTGADRPVETGDFVSIDLSATVDGKDVDEAKTSGLSYEVGSGELIEGIDEALLGAAVGETKHFTTTLVAGEFAGKEADVAVTVQSVKVRELPAADDDFAQLASEFDTIEELRADLRERLTRVKKMQQGVQARDKVLEALLETVDVPLPEKVVEAEVDSRQHDAVHSFDHDQDKLNEFLATQDQTREDFDTEVRADAEKAVRTQLILDSIAESEQVQVNDGELTERIIYQAQRFGVSPDEYVQRAQQSGQLGAIFADVRRGKALASVVRQATVTDASGNKVDLEELFGKVEDAPAPEVAAAE</sequence>
<evidence type="ECO:0000256" key="13">
    <source>
        <dbReference type="RuleBase" id="RU003914"/>
    </source>
</evidence>
<dbReference type="Pfam" id="PF05698">
    <property type="entry name" value="Trigger_C"/>
    <property type="match status" value="1"/>
</dbReference>
<organism evidence="15 16">
    <name type="scientific">Actinokineospora xionganensis</name>
    <dbReference type="NCBI Taxonomy" id="2684470"/>
    <lineage>
        <taxon>Bacteria</taxon>
        <taxon>Bacillati</taxon>
        <taxon>Actinomycetota</taxon>
        <taxon>Actinomycetes</taxon>
        <taxon>Pseudonocardiales</taxon>
        <taxon>Pseudonocardiaceae</taxon>
        <taxon>Actinokineospora</taxon>
    </lineage>
</organism>
<evidence type="ECO:0000256" key="3">
    <source>
        <dbReference type="ARBA" id="ARBA00013194"/>
    </source>
</evidence>
<proteinExistence type="inferred from homology"/>
<dbReference type="SUPFAM" id="SSF109998">
    <property type="entry name" value="Triger factor/SurA peptide-binding domain-like"/>
    <property type="match status" value="1"/>
</dbReference>
<keyword evidence="8 11" id="KW-0413">Isomerase</keyword>
<evidence type="ECO:0000256" key="11">
    <source>
        <dbReference type="HAMAP-Rule" id="MF_00303"/>
    </source>
</evidence>
<protein>
    <recommendedName>
        <fullName evidence="4 11">Trigger factor</fullName>
        <shortName evidence="11">TF</shortName>
        <ecNumber evidence="3 11">5.2.1.8</ecNumber>
    </recommendedName>
    <alternativeName>
        <fullName evidence="10 11">PPIase</fullName>
    </alternativeName>
</protein>
<evidence type="ECO:0000256" key="6">
    <source>
        <dbReference type="ARBA" id="ARBA00023110"/>
    </source>
</evidence>
<keyword evidence="16" id="KW-1185">Reference proteome</keyword>
<dbReference type="Pfam" id="PF00254">
    <property type="entry name" value="FKBP_C"/>
    <property type="match status" value="1"/>
</dbReference>
<evidence type="ECO:0000313" key="16">
    <source>
        <dbReference type="Proteomes" id="UP000734823"/>
    </source>
</evidence>
<comment type="domain">
    <text evidence="11">Consists of 3 domains; the N-terminus binds the ribosome, the middle domain has PPIase activity, while the C-terminus has intrinsic chaperone activity on its own.</text>
</comment>
<keyword evidence="5 11" id="KW-0132">Cell division</keyword>
<dbReference type="InterPro" id="IPR008881">
    <property type="entry name" value="Trigger_fac_ribosome-bd_bac"/>
</dbReference>
<evidence type="ECO:0000256" key="10">
    <source>
        <dbReference type="ARBA" id="ARBA00029986"/>
    </source>
</evidence>
<keyword evidence="7 11" id="KW-0143">Chaperone</keyword>
<evidence type="ECO:0000256" key="8">
    <source>
        <dbReference type="ARBA" id="ARBA00023235"/>
    </source>
</evidence>
<dbReference type="SUPFAM" id="SSF54534">
    <property type="entry name" value="FKBP-like"/>
    <property type="match status" value="1"/>
</dbReference>